<evidence type="ECO:0000256" key="8">
    <source>
        <dbReference type="SAM" id="SignalP"/>
    </source>
</evidence>
<dbReference type="InterPro" id="IPR054579">
    <property type="entry name" value="GCE-like_dom"/>
</dbReference>
<name>A0AAX6MMP1_9PEZI</name>
<dbReference type="AlphaFoldDB" id="A0AAX6MMP1"/>
<comment type="similarity">
    <text evidence="1">Belongs to the carbohydrate esterase 15 (CE15) family.</text>
</comment>
<evidence type="ECO:0000256" key="3">
    <source>
        <dbReference type="ARBA" id="ARBA00022729"/>
    </source>
</evidence>
<sequence length="393" mass="41288">MRFSSITALALASLATAQEVSPTPTGCTVDPEATYAKSAKLPDPFLLADGKRLATKDEWACKRAEIRDQIQRYELGPKPAKPTVSATASGGKINIVSSEGGKSASFSVSIKLPSGGAAPYPAVIAFEGTSIPVPAGVATITFPNHEVAADDPRGKGKFYDLYGSSHSAGALIAWAWGVSRVVDALEQLGADATKIDAKRLAVTGCSRNGKGALIAGAFDDRIALVLPQEGGSGGPGCWRIVADIKKNGTKTEDATQIINGDSWFAKAFTTYAPDTTVLPYDHHMLMALVAPRGLLVIENSGIDYLGPISTYGCSVAARLVYESLGAKDAMGISQASHGNSHCQMPSSQNSEVAAFFNKFLLGQSSVATDVVKTDGKFTWWADQWIGWTAPKLS</sequence>
<accession>A0AAX6MMP1</accession>
<evidence type="ECO:0000256" key="2">
    <source>
        <dbReference type="ARBA" id="ARBA00022487"/>
    </source>
</evidence>
<evidence type="ECO:0000313" key="10">
    <source>
        <dbReference type="EMBL" id="KAK6953442.1"/>
    </source>
</evidence>
<reference evidence="10 11" key="1">
    <citation type="journal article" date="2024" name="Front Chem Biol">
        <title>Unveiling the potential of Daldinia eschscholtzii MFLUCC 19-0629 through bioactivity and bioinformatics studies for enhanced sustainable agriculture production.</title>
        <authorList>
            <person name="Brooks S."/>
            <person name="Weaver J.A."/>
            <person name="Klomchit A."/>
            <person name="Alharthi S.A."/>
            <person name="Onlamun T."/>
            <person name="Nurani R."/>
            <person name="Vong T.K."/>
            <person name="Alberti F."/>
            <person name="Greco C."/>
        </authorList>
    </citation>
    <scope>NUCLEOTIDE SEQUENCE [LARGE SCALE GENOMIC DNA]</scope>
    <source>
        <strain evidence="10">MFLUCC 19-0629</strain>
    </source>
</reference>
<organism evidence="10 11">
    <name type="scientific">Daldinia eschscholtzii</name>
    <dbReference type="NCBI Taxonomy" id="292717"/>
    <lineage>
        <taxon>Eukaryota</taxon>
        <taxon>Fungi</taxon>
        <taxon>Dikarya</taxon>
        <taxon>Ascomycota</taxon>
        <taxon>Pezizomycotina</taxon>
        <taxon>Sordariomycetes</taxon>
        <taxon>Xylariomycetidae</taxon>
        <taxon>Xylariales</taxon>
        <taxon>Hypoxylaceae</taxon>
        <taxon>Daldinia</taxon>
    </lineage>
</organism>
<protein>
    <recommendedName>
        <fullName evidence="7">(4-O-methyl)-D-glucuronate--lignin esterase</fullName>
        <ecNumber evidence="7">3.1.1.117</ecNumber>
    </recommendedName>
</protein>
<keyword evidence="11" id="KW-1185">Reference proteome</keyword>
<keyword evidence="5" id="KW-0439">Lignin degradation</keyword>
<keyword evidence="3 8" id="KW-0732">Signal</keyword>
<keyword evidence="4" id="KW-0378">Hydrolase</keyword>
<dbReference type="GO" id="GO:0052689">
    <property type="term" value="F:carboxylic ester hydrolase activity"/>
    <property type="evidence" value="ECO:0007669"/>
    <property type="project" value="UniProtKB-KW"/>
</dbReference>
<dbReference type="Proteomes" id="UP001369815">
    <property type="component" value="Unassembled WGS sequence"/>
</dbReference>
<evidence type="ECO:0000256" key="6">
    <source>
        <dbReference type="ARBA" id="ARBA00024511"/>
    </source>
</evidence>
<evidence type="ECO:0000256" key="5">
    <source>
        <dbReference type="ARBA" id="ARBA00023185"/>
    </source>
</evidence>
<comment type="caution">
    <text evidence="10">The sequence shown here is derived from an EMBL/GenBank/DDBJ whole genome shotgun (WGS) entry which is preliminary data.</text>
</comment>
<proteinExistence type="inferred from homology"/>
<feature type="chain" id="PRO_5043926545" description="(4-O-methyl)-D-glucuronate--lignin esterase" evidence="8">
    <location>
        <begin position="18"/>
        <end position="393"/>
    </location>
</feature>
<keyword evidence="2" id="KW-0719">Serine esterase</keyword>
<dbReference type="EMBL" id="JBANMG010000005">
    <property type="protein sequence ID" value="KAK6953442.1"/>
    <property type="molecule type" value="Genomic_DNA"/>
</dbReference>
<evidence type="ECO:0000256" key="1">
    <source>
        <dbReference type="ARBA" id="ARBA00010092"/>
    </source>
</evidence>
<gene>
    <name evidence="10" type="ORF">Daesc_005746</name>
</gene>
<evidence type="ECO:0000313" key="11">
    <source>
        <dbReference type="Proteomes" id="UP001369815"/>
    </source>
</evidence>
<evidence type="ECO:0000259" key="9">
    <source>
        <dbReference type="Pfam" id="PF22244"/>
    </source>
</evidence>
<dbReference type="GO" id="GO:0046274">
    <property type="term" value="P:lignin catabolic process"/>
    <property type="evidence" value="ECO:0007669"/>
    <property type="project" value="UniProtKB-KW"/>
</dbReference>
<dbReference type="Gene3D" id="3.40.50.1820">
    <property type="entry name" value="alpha/beta hydrolase"/>
    <property type="match status" value="1"/>
</dbReference>
<dbReference type="EC" id="3.1.1.117" evidence="7"/>
<dbReference type="InterPro" id="IPR029058">
    <property type="entry name" value="AB_hydrolase_fold"/>
</dbReference>
<comment type="catalytic activity">
    <reaction evidence="6">
        <text>a 4-O-methyl-alpha-D-glucuronosyl ester derivative + H2O = 4-O-methyl-alpha-D-glucuronate derivative + an alcohol + H(+)</text>
        <dbReference type="Rhea" id="RHEA:67452"/>
        <dbReference type="ChEBI" id="CHEBI:15377"/>
        <dbReference type="ChEBI" id="CHEBI:15378"/>
        <dbReference type="ChEBI" id="CHEBI:30879"/>
        <dbReference type="ChEBI" id="CHEBI:171667"/>
        <dbReference type="ChEBI" id="CHEBI:171668"/>
        <dbReference type="EC" id="3.1.1.117"/>
    </reaction>
    <physiologicalReaction direction="left-to-right" evidence="6">
        <dbReference type="Rhea" id="RHEA:67453"/>
    </physiologicalReaction>
</comment>
<evidence type="ECO:0000256" key="4">
    <source>
        <dbReference type="ARBA" id="ARBA00022801"/>
    </source>
</evidence>
<dbReference type="SUPFAM" id="SSF53474">
    <property type="entry name" value="alpha/beta-Hydrolases"/>
    <property type="match status" value="1"/>
</dbReference>
<feature type="domain" description="4-O-methyl-glucuronoyl methylesterase-like" evidence="9">
    <location>
        <begin position="97"/>
        <end position="325"/>
    </location>
</feature>
<dbReference type="Pfam" id="PF22244">
    <property type="entry name" value="GCE_fung"/>
    <property type="match status" value="1"/>
</dbReference>
<feature type="signal peptide" evidence="8">
    <location>
        <begin position="1"/>
        <end position="17"/>
    </location>
</feature>
<evidence type="ECO:0000256" key="7">
    <source>
        <dbReference type="ARBA" id="ARBA00026105"/>
    </source>
</evidence>